<dbReference type="Proteomes" id="UP000663908">
    <property type="component" value="Chromosome"/>
</dbReference>
<protein>
    <submittedName>
        <fullName evidence="1">Uncharacterized protein</fullName>
    </submittedName>
</protein>
<gene>
    <name evidence="1" type="ORF">S1361_02605</name>
</gene>
<dbReference type="EMBL" id="CP071839">
    <property type="protein sequence ID" value="QTD96217.1"/>
    <property type="molecule type" value="Genomic_DNA"/>
</dbReference>
<reference evidence="1 2" key="1">
    <citation type="submission" date="2021-03" db="EMBL/GenBank/DDBJ databases">
        <title>Complete genome sequence of Streptomyces cyanogenus S136, producer of anticancer angucycline landomycin A.</title>
        <authorList>
            <person name="Hrab P."/>
            <person name="Ruckert C."/>
            <person name="Busche T."/>
            <person name="Ostash I."/>
            <person name="Kalinowski J."/>
            <person name="Fedorenko V."/>
            <person name="Yushchuk O."/>
            <person name="Ostash B."/>
        </authorList>
    </citation>
    <scope>NUCLEOTIDE SEQUENCE [LARGE SCALE GENOMIC DNA]</scope>
    <source>
        <strain evidence="1 2">S136</strain>
    </source>
</reference>
<sequence length="110" mass="12077">MTTATQPLAVLSLPEFHTLSQDQVRGITCVYDGAALSSKTAVDLGERRLRRVGGRVSWFPRACRRCALEQAMSALVTHSQSCEECVDDSNLCPTGTGLVRAVREARKVRR</sequence>
<evidence type="ECO:0000313" key="1">
    <source>
        <dbReference type="EMBL" id="QTD96217.1"/>
    </source>
</evidence>
<dbReference type="RefSeq" id="WP_208030219.1">
    <property type="nucleotide sequence ID" value="NZ_CP071839.1"/>
</dbReference>
<organism evidence="1 2">
    <name type="scientific">Streptomyces cyanogenus</name>
    <dbReference type="NCBI Taxonomy" id="80860"/>
    <lineage>
        <taxon>Bacteria</taxon>
        <taxon>Bacillati</taxon>
        <taxon>Actinomycetota</taxon>
        <taxon>Actinomycetes</taxon>
        <taxon>Kitasatosporales</taxon>
        <taxon>Streptomycetaceae</taxon>
        <taxon>Streptomyces</taxon>
    </lineage>
</organism>
<keyword evidence="2" id="KW-1185">Reference proteome</keyword>
<accession>A0ABX7TID4</accession>
<proteinExistence type="predicted"/>
<evidence type="ECO:0000313" key="2">
    <source>
        <dbReference type="Proteomes" id="UP000663908"/>
    </source>
</evidence>
<name>A0ABX7TID4_STRCY</name>